<protein>
    <submittedName>
        <fullName evidence="1">Uncharacterized protein</fullName>
    </submittedName>
</protein>
<accession>A0A835GEN8</accession>
<comment type="caution">
    <text evidence="1">The sequence shown here is derived from an EMBL/GenBank/DDBJ whole genome shotgun (WGS) entry which is preliminary data.</text>
</comment>
<dbReference type="Proteomes" id="UP000648187">
    <property type="component" value="Unassembled WGS sequence"/>
</dbReference>
<gene>
    <name evidence="1" type="ORF">HW555_008571</name>
</gene>
<evidence type="ECO:0000313" key="2">
    <source>
        <dbReference type="Proteomes" id="UP000648187"/>
    </source>
</evidence>
<sequence length="147" mass="16499">MSYKWIVSMAPSLHPPCTPSASCTPMRCHPTPPPCKNPEKCLKRTISKGIKPCRSAVSIMATRSKTTCGTCGKYKSKGNNPRNVKAVEKFLKRKSKEAKMRKKDRLQGKHTYLKYTRGKGSKRSTTSCCAGRGHRGRLKKKKRCEIL</sequence>
<dbReference type="AlphaFoldDB" id="A0A835GEN8"/>
<name>A0A835GEN8_SPOEX</name>
<proteinExistence type="predicted"/>
<dbReference type="EMBL" id="JACKWZ010000169">
    <property type="protein sequence ID" value="KAF9413129.1"/>
    <property type="molecule type" value="Genomic_DNA"/>
</dbReference>
<reference evidence="1" key="1">
    <citation type="submission" date="2020-08" db="EMBL/GenBank/DDBJ databases">
        <title>Spodoptera exigua strain:BAW_Kor-Di-RS1 Genome sequencing and assembly.</title>
        <authorList>
            <person name="Kim J."/>
            <person name="Nam H.Y."/>
            <person name="Kwon M."/>
            <person name="Choi J.H."/>
            <person name="Cho S.R."/>
            <person name="Kim G.-H."/>
        </authorList>
    </citation>
    <scope>NUCLEOTIDE SEQUENCE</scope>
    <source>
        <strain evidence="1">BAW_Kor-Di-RS1</strain>
        <tissue evidence="1">Whole-body</tissue>
    </source>
</reference>
<evidence type="ECO:0000313" key="1">
    <source>
        <dbReference type="EMBL" id="KAF9413129.1"/>
    </source>
</evidence>
<organism evidence="1 2">
    <name type="scientific">Spodoptera exigua</name>
    <name type="common">Beet armyworm</name>
    <name type="synonym">Noctua fulgens</name>
    <dbReference type="NCBI Taxonomy" id="7107"/>
    <lineage>
        <taxon>Eukaryota</taxon>
        <taxon>Metazoa</taxon>
        <taxon>Ecdysozoa</taxon>
        <taxon>Arthropoda</taxon>
        <taxon>Hexapoda</taxon>
        <taxon>Insecta</taxon>
        <taxon>Pterygota</taxon>
        <taxon>Neoptera</taxon>
        <taxon>Endopterygota</taxon>
        <taxon>Lepidoptera</taxon>
        <taxon>Glossata</taxon>
        <taxon>Ditrysia</taxon>
        <taxon>Noctuoidea</taxon>
        <taxon>Noctuidae</taxon>
        <taxon>Amphipyrinae</taxon>
        <taxon>Spodoptera</taxon>
    </lineage>
</organism>
<keyword evidence="2" id="KW-1185">Reference proteome</keyword>